<sequence length="207" mass="21855">MDVGTALSAIRQRWAVIALIATTSIILSSIFALMNPPEYKATAEGWFSVSQPETRPPYALANGSQYILDRMPGYAQLAKTTPVLTPVVDTLHLQETPLTLSGRVTASSLADKTILQVTAGYSDPVAAAHIAEATLSSLGQTVSHIENGNIKVTPVGPATVLPESAQINLITFGLVGAIAGLVLGVFAAVGLEAFRRHRGRQPAESRR</sequence>
<proteinExistence type="predicted"/>
<organism evidence="1 2">
    <name type="scientific">Mycobacterium parmense</name>
    <dbReference type="NCBI Taxonomy" id="185642"/>
    <lineage>
        <taxon>Bacteria</taxon>
        <taxon>Bacillati</taxon>
        <taxon>Actinomycetota</taxon>
        <taxon>Actinomycetes</taxon>
        <taxon>Mycobacteriales</taxon>
        <taxon>Mycobacteriaceae</taxon>
        <taxon>Mycobacterium</taxon>
        <taxon>Mycobacterium simiae complex</taxon>
    </lineage>
</organism>
<dbReference type="GO" id="GO:0004713">
    <property type="term" value="F:protein tyrosine kinase activity"/>
    <property type="evidence" value="ECO:0007669"/>
    <property type="project" value="TreeGrafter"/>
</dbReference>
<dbReference type="AlphaFoldDB" id="A0A7I7Z1X8"/>
<name>A0A7I7Z1X8_9MYCO</name>
<keyword evidence="2" id="KW-1185">Reference proteome</keyword>
<dbReference type="OrthoDB" id="4750852at2"/>
<protein>
    <submittedName>
        <fullName evidence="1">Uncharacterized protein</fullName>
    </submittedName>
</protein>
<evidence type="ECO:0000313" key="2">
    <source>
        <dbReference type="Proteomes" id="UP000467105"/>
    </source>
</evidence>
<evidence type="ECO:0000313" key="1">
    <source>
        <dbReference type="EMBL" id="BBZ48195.1"/>
    </source>
</evidence>
<dbReference type="EMBL" id="AP022614">
    <property type="protein sequence ID" value="BBZ48195.1"/>
    <property type="molecule type" value="Genomic_DNA"/>
</dbReference>
<dbReference type="PANTHER" id="PTHR32309">
    <property type="entry name" value="TYROSINE-PROTEIN KINASE"/>
    <property type="match status" value="1"/>
</dbReference>
<accession>A0A7I7Z1X8</accession>
<gene>
    <name evidence="1" type="ORF">MPRM_54760</name>
</gene>
<dbReference type="PANTHER" id="PTHR32309:SF13">
    <property type="entry name" value="FERRIC ENTEROBACTIN TRANSPORT PROTEIN FEPE"/>
    <property type="match status" value="1"/>
</dbReference>
<dbReference type="InterPro" id="IPR050445">
    <property type="entry name" value="Bact_polysacc_biosynth/exp"/>
</dbReference>
<dbReference type="Proteomes" id="UP000467105">
    <property type="component" value="Chromosome"/>
</dbReference>
<dbReference type="RefSeq" id="WP_085269794.1">
    <property type="nucleotide sequence ID" value="NZ_AP022614.1"/>
</dbReference>
<dbReference type="GO" id="GO:0005886">
    <property type="term" value="C:plasma membrane"/>
    <property type="evidence" value="ECO:0007669"/>
    <property type="project" value="TreeGrafter"/>
</dbReference>
<reference evidence="1 2" key="1">
    <citation type="journal article" date="2019" name="Emerg. Microbes Infect.">
        <title>Comprehensive subspecies identification of 175 nontuberculous mycobacteria species based on 7547 genomic profiles.</title>
        <authorList>
            <person name="Matsumoto Y."/>
            <person name="Kinjo T."/>
            <person name="Motooka D."/>
            <person name="Nabeya D."/>
            <person name="Jung N."/>
            <person name="Uechi K."/>
            <person name="Horii T."/>
            <person name="Iida T."/>
            <person name="Fujita J."/>
            <person name="Nakamura S."/>
        </authorList>
    </citation>
    <scope>NUCLEOTIDE SEQUENCE [LARGE SCALE GENOMIC DNA]</scope>
    <source>
        <strain evidence="1 2">JCM 14742</strain>
    </source>
</reference>